<evidence type="ECO:0000313" key="5">
    <source>
        <dbReference type="Proteomes" id="UP000000346"/>
    </source>
</evidence>
<dbReference type="AlphaFoldDB" id="D9Q1S9"/>
<dbReference type="EMBL" id="CP001742">
    <property type="protein sequence ID" value="ADL19267.1"/>
    <property type="molecule type" value="Genomic_DNA"/>
</dbReference>
<dbReference type="Pfam" id="PF05048">
    <property type="entry name" value="NosD"/>
    <property type="match status" value="1"/>
</dbReference>
<keyword evidence="2" id="KW-1133">Transmembrane helix</keyword>
<dbReference type="InParanoid" id="D9Q1S9"/>
<dbReference type="KEGG" id="asc:ASAC_0861"/>
<protein>
    <submittedName>
        <fullName evidence="4">Cell surface protein</fullName>
    </submittedName>
</protein>
<evidence type="ECO:0000313" key="4">
    <source>
        <dbReference type="EMBL" id="ADL19267.1"/>
    </source>
</evidence>
<feature type="transmembrane region" description="Helical" evidence="2">
    <location>
        <begin position="196"/>
        <end position="216"/>
    </location>
</feature>
<evidence type="ECO:0000259" key="3">
    <source>
        <dbReference type="Pfam" id="PF05048"/>
    </source>
</evidence>
<proteinExistence type="predicted"/>
<sequence length="219" mass="23121">MNVSSFAYGVYVKGPNATIYGSDIQAANYTLYLYDSYNDLIYNNVFDGPVKVVNSTATWYVTPRPGTNVLGGKVIAGNAWLLPNGSGFSQVTPSSPSDPYICDEPYEVAPGQYDMNPLKYPQPSNASTVTQTTTYSTTTTTTSTTTVSETTSTTVTTTTQQAESQTLTGTSTSSTSTSTLPTNTVSPRAHSSPTTIYVAVGAVIAVIAAASAVVLIRRR</sequence>
<feature type="compositionally biased region" description="Low complexity" evidence="1">
    <location>
        <begin position="127"/>
        <end position="186"/>
    </location>
</feature>
<dbReference type="InterPro" id="IPR011050">
    <property type="entry name" value="Pectin_lyase_fold/virulence"/>
</dbReference>
<gene>
    <name evidence="4" type="ordered locus">ASAC_0861</name>
</gene>
<dbReference type="SUPFAM" id="SSF51126">
    <property type="entry name" value="Pectin lyase-like"/>
    <property type="match status" value="1"/>
</dbReference>
<name>D9Q1S9_ACIS3</name>
<evidence type="ECO:0000256" key="2">
    <source>
        <dbReference type="SAM" id="Phobius"/>
    </source>
</evidence>
<accession>D9Q1S9</accession>
<dbReference type="STRING" id="666510.ASAC_0861"/>
<keyword evidence="2" id="KW-0472">Membrane</keyword>
<feature type="region of interest" description="Disordered" evidence="1">
    <location>
        <begin position="120"/>
        <end position="191"/>
    </location>
</feature>
<evidence type="ECO:0000256" key="1">
    <source>
        <dbReference type="SAM" id="MobiDB-lite"/>
    </source>
</evidence>
<keyword evidence="2" id="KW-0812">Transmembrane</keyword>
<dbReference type="InterPro" id="IPR007742">
    <property type="entry name" value="NosD_dom"/>
</dbReference>
<keyword evidence="5" id="KW-1185">Reference proteome</keyword>
<organism evidence="4 5">
    <name type="scientific">Acidilobus saccharovorans (strain DSM 16705 / JCM 18335 / VKM B-2471 / 345-15)</name>
    <dbReference type="NCBI Taxonomy" id="666510"/>
    <lineage>
        <taxon>Archaea</taxon>
        <taxon>Thermoproteota</taxon>
        <taxon>Thermoprotei</taxon>
        <taxon>Acidilobales</taxon>
        <taxon>Acidilobaceae</taxon>
        <taxon>Acidilobus</taxon>
    </lineage>
</organism>
<dbReference type="eggNOG" id="arCOG02545">
    <property type="taxonomic scope" value="Archaea"/>
</dbReference>
<dbReference type="HOGENOM" id="CLU_1259033_0_0_2"/>
<reference evidence="4 5" key="1">
    <citation type="journal article" date="2010" name="Appl. Environ. Microbiol.">
        <title>The genome sequence of the crenarchaeon Acidilobus saccharovorans supports a new order, Acidilobales, and suggests an important ecological role in terrestrial acidic hot springs.</title>
        <authorList>
            <person name="Mardanov A.V."/>
            <person name="Svetlitchnyi V.A."/>
            <person name="Beletsky A.V."/>
            <person name="Prokofeva M.I."/>
            <person name="Bonch-Osmolovskaya E.A."/>
            <person name="Ravin N.V."/>
            <person name="Skryabin K.G."/>
        </authorList>
    </citation>
    <scope>NUCLEOTIDE SEQUENCE [LARGE SCALE GENOMIC DNA]</scope>
    <source>
        <strain evidence="5">DSM 16705 / JCM 18335 / VKM B-2471 / 345-15</strain>
    </source>
</reference>
<dbReference type="Proteomes" id="UP000000346">
    <property type="component" value="Chromosome"/>
</dbReference>
<feature type="domain" description="Periplasmic copper-binding protein NosD beta helix" evidence="3">
    <location>
        <begin position="7"/>
        <end position="85"/>
    </location>
</feature>